<evidence type="ECO:0000313" key="2">
    <source>
        <dbReference type="EMBL" id="KAG7411832.1"/>
    </source>
</evidence>
<dbReference type="PANTHER" id="PTHR46082">
    <property type="entry name" value="ATP/GTP-BINDING PROTEIN-RELATED"/>
    <property type="match status" value="1"/>
</dbReference>
<accession>A0A8J5U773</accession>
<dbReference type="PANTHER" id="PTHR46082:SF11">
    <property type="entry name" value="AAA+ ATPASE DOMAIN-CONTAINING PROTEIN-RELATED"/>
    <property type="match status" value="1"/>
</dbReference>
<reference evidence="2" key="1">
    <citation type="submission" date="2021-04" db="EMBL/GenBank/DDBJ databases">
        <title>First draft genome resource for Brassicaceae pathogens Fusarium oxysporum f. sp. raphani and Fusarium oxysporum f. sp. rapae.</title>
        <authorList>
            <person name="Asai S."/>
        </authorList>
    </citation>
    <scope>NUCLEOTIDE SEQUENCE</scope>
    <source>
        <strain evidence="2">Tf1208</strain>
    </source>
</reference>
<organism evidence="2 3">
    <name type="scientific">Fusarium oxysporum f. sp. rapae</name>
    <dbReference type="NCBI Taxonomy" id="485398"/>
    <lineage>
        <taxon>Eukaryota</taxon>
        <taxon>Fungi</taxon>
        <taxon>Dikarya</taxon>
        <taxon>Ascomycota</taxon>
        <taxon>Pezizomycotina</taxon>
        <taxon>Sordariomycetes</taxon>
        <taxon>Hypocreomycetidae</taxon>
        <taxon>Hypocreales</taxon>
        <taxon>Nectriaceae</taxon>
        <taxon>Fusarium</taxon>
        <taxon>Fusarium oxysporum species complex</taxon>
    </lineage>
</organism>
<dbReference type="EMBL" id="JAELUQ010000006">
    <property type="protein sequence ID" value="KAG7411832.1"/>
    <property type="molecule type" value="Genomic_DNA"/>
</dbReference>
<protein>
    <submittedName>
        <fullName evidence="2">Uncharacterized protein</fullName>
    </submittedName>
</protein>
<dbReference type="Proteomes" id="UP000694050">
    <property type="component" value="Unassembled WGS sequence"/>
</dbReference>
<dbReference type="AlphaFoldDB" id="A0A8J5U773"/>
<sequence length="136" mass="15378">MSLRSSDVQDRLPGHAERRPTAGEDNFGGLGHRERLSHQDYTVGWICALDIEMTAAKVMLDDIHEALPTSREDTTQSADGINDQRAKIFGIYHMNLFLYKSLVVQITGNSSSTSVALPKWTKDLWQELLKYQQVLM</sequence>
<feature type="region of interest" description="Disordered" evidence="1">
    <location>
        <begin position="1"/>
        <end position="31"/>
    </location>
</feature>
<gene>
    <name evidence="2" type="ORF">Forpe1208_v008424</name>
</gene>
<proteinExistence type="predicted"/>
<dbReference type="InterPro" id="IPR053137">
    <property type="entry name" value="NLR-like"/>
</dbReference>
<evidence type="ECO:0000256" key="1">
    <source>
        <dbReference type="SAM" id="MobiDB-lite"/>
    </source>
</evidence>
<feature type="compositionally biased region" description="Basic and acidic residues" evidence="1">
    <location>
        <begin position="7"/>
        <end position="22"/>
    </location>
</feature>
<evidence type="ECO:0000313" key="3">
    <source>
        <dbReference type="Proteomes" id="UP000694050"/>
    </source>
</evidence>
<comment type="caution">
    <text evidence="2">The sequence shown here is derived from an EMBL/GenBank/DDBJ whole genome shotgun (WGS) entry which is preliminary data.</text>
</comment>
<name>A0A8J5U773_FUSOX</name>